<evidence type="ECO:0000313" key="7">
    <source>
        <dbReference type="EMBL" id="RKX64945.1"/>
    </source>
</evidence>
<dbReference type="PROSITE" id="PS00057">
    <property type="entry name" value="RIBOSOMAL_S18"/>
    <property type="match status" value="1"/>
</dbReference>
<evidence type="ECO:0000256" key="3">
    <source>
        <dbReference type="ARBA" id="ARBA00023274"/>
    </source>
</evidence>
<dbReference type="InterPro" id="IPR036870">
    <property type="entry name" value="Ribosomal_bS18_sf"/>
</dbReference>
<dbReference type="SUPFAM" id="SSF46911">
    <property type="entry name" value="Ribosomal protein S18"/>
    <property type="match status" value="1"/>
</dbReference>
<comment type="caution">
    <text evidence="7">The sequence shown here is derived from an EMBL/GenBank/DDBJ whole genome shotgun (WGS) entry which is preliminary data.</text>
</comment>
<dbReference type="GO" id="GO:0005840">
    <property type="term" value="C:ribosome"/>
    <property type="evidence" value="ECO:0007669"/>
    <property type="project" value="UniProtKB-KW"/>
</dbReference>
<dbReference type="PANTHER" id="PTHR13479">
    <property type="entry name" value="30S RIBOSOMAL PROTEIN S18"/>
    <property type="match status" value="1"/>
</dbReference>
<name>A0A660S5M2_UNCT6</name>
<dbReference type="NCBIfam" id="TIGR00165">
    <property type="entry name" value="S18"/>
    <property type="match status" value="1"/>
</dbReference>
<dbReference type="Pfam" id="PF01084">
    <property type="entry name" value="Ribosomal_S18"/>
    <property type="match status" value="1"/>
</dbReference>
<protein>
    <recommendedName>
        <fullName evidence="4 5">Small ribosomal subunit protein bS18</fullName>
    </recommendedName>
</protein>
<accession>A0A660S5M2</accession>
<sequence length="73" mass="8753">MVRKQTKCRFCNDENLEIDYKNVDLLKQFISDTGKILPRRVTKVCLKHQRKLSKEIKRAREMALIPFVVDIYK</sequence>
<gene>
    <name evidence="5 7" type="primary">rpsR</name>
    <name evidence="7" type="ORF">DRP44_07360</name>
</gene>
<dbReference type="Gene3D" id="4.10.640.10">
    <property type="entry name" value="Ribosomal protein S18"/>
    <property type="match status" value="1"/>
</dbReference>
<evidence type="ECO:0000256" key="1">
    <source>
        <dbReference type="ARBA" id="ARBA00005589"/>
    </source>
</evidence>
<dbReference type="GO" id="GO:0006412">
    <property type="term" value="P:translation"/>
    <property type="evidence" value="ECO:0007669"/>
    <property type="project" value="UniProtKB-UniRule"/>
</dbReference>
<dbReference type="PRINTS" id="PR00974">
    <property type="entry name" value="RIBOSOMALS18"/>
</dbReference>
<keyword evidence="2 5" id="KW-0689">Ribosomal protein</keyword>
<comment type="subunit">
    <text evidence="5">Part of the 30S ribosomal subunit. Forms a tight heterodimer with protein bS6.</text>
</comment>
<dbReference type="HAMAP" id="MF_00270">
    <property type="entry name" value="Ribosomal_bS18"/>
    <property type="match status" value="1"/>
</dbReference>
<evidence type="ECO:0000256" key="2">
    <source>
        <dbReference type="ARBA" id="ARBA00022980"/>
    </source>
</evidence>
<comment type="function">
    <text evidence="5">Binds as a heterodimer with protein bS6 to the central domain of the 16S rRNA, where it helps stabilize the platform of the 30S subunit.</text>
</comment>
<proteinExistence type="inferred from homology"/>
<dbReference type="AlphaFoldDB" id="A0A660S5M2"/>
<evidence type="ECO:0000313" key="8">
    <source>
        <dbReference type="Proteomes" id="UP000282321"/>
    </source>
</evidence>
<comment type="similarity">
    <text evidence="1 5 6">Belongs to the bacterial ribosomal protein bS18 family.</text>
</comment>
<dbReference type="InterPro" id="IPR018275">
    <property type="entry name" value="Ribosomal_bS18_CS"/>
</dbReference>
<dbReference type="GO" id="GO:1990904">
    <property type="term" value="C:ribonucleoprotein complex"/>
    <property type="evidence" value="ECO:0007669"/>
    <property type="project" value="UniProtKB-KW"/>
</dbReference>
<dbReference type="GO" id="GO:0003735">
    <property type="term" value="F:structural constituent of ribosome"/>
    <property type="evidence" value="ECO:0007669"/>
    <property type="project" value="InterPro"/>
</dbReference>
<evidence type="ECO:0000256" key="6">
    <source>
        <dbReference type="RuleBase" id="RU003910"/>
    </source>
</evidence>
<keyword evidence="5" id="KW-0699">rRNA-binding</keyword>
<dbReference type="GO" id="GO:0070181">
    <property type="term" value="F:small ribosomal subunit rRNA binding"/>
    <property type="evidence" value="ECO:0007669"/>
    <property type="project" value="TreeGrafter"/>
</dbReference>
<dbReference type="PANTHER" id="PTHR13479:SF40">
    <property type="entry name" value="SMALL RIBOSOMAL SUBUNIT PROTEIN BS18M"/>
    <property type="match status" value="1"/>
</dbReference>
<reference evidence="7 8" key="1">
    <citation type="submission" date="2018-06" db="EMBL/GenBank/DDBJ databases">
        <title>Extensive metabolic versatility and redundancy in microbially diverse, dynamic hydrothermal sediments.</title>
        <authorList>
            <person name="Dombrowski N."/>
            <person name="Teske A."/>
            <person name="Baker B.J."/>
        </authorList>
    </citation>
    <scope>NUCLEOTIDE SEQUENCE [LARGE SCALE GENOMIC DNA]</scope>
    <source>
        <strain evidence="7">B35_G9</strain>
    </source>
</reference>
<dbReference type="EMBL" id="QNBC01000121">
    <property type="protein sequence ID" value="RKX64945.1"/>
    <property type="molecule type" value="Genomic_DNA"/>
</dbReference>
<evidence type="ECO:0000256" key="4">
    <source>
        <dbReference type="ARBA" id="ARBA00035141"/>
    </source>
</evidence>
<keyword evidence="3 5" id="KW-0687">Ribonucleoprotein</keyword>
<dbReference type="InterPro" id="IPR001648">
    <property type="entry name" value="Ribosomal_bS18"/>
</dbReference>
<organism evidence="7 8">
    <name type="scientific">candidate division TA06 bacterium</name>
    <dbReference type="NCBI Taxonomy" id="2250710"/>
    <lineage>
        <taxon>Bacteria</taxon>
        <taxon>Bacteria division TA06</taxon>
    </lineage>
</organism>
<evidence type="ECO:0000256" key="5">
    <source>
        <dbReference type="HAMAP-Rule" id="MF_00270"/>
    </source>
</evidence>
<dbReference type="Proteomes" id="UP000282321">
    <property type="component" value="Unassembled WGS sequence"/>
</dbReference>
<keyword evidence="5" id="KW-0694">RNA-binding</keyword>